<keyword evidence="6 8" id="KW-1133">Transmembrane helix</keyword>
<feature type="transmembrane region" description="Helical" evidence="8">
    <location>
        <begin position="188"/>
        <end position="203"/>
    </location>
</feature>
<dbReference type="GO" id="GO:0010041">
    <property type="term" value="P:response to iron(III) ion"/>
    <property type="evidence" value="ECO:0007669"/>
    <property type="project" value="TreeGrafter"/>
</dbReference>
<dbReference type="InterPro" id="IPR050297">
    <property type="entry name" value="LipidA_mod_glycosyltrf_83"/>
</dbReference>
<name>A0A7S8ID36_9CHLR</name>
<feature type="transmembrane region" description="Helical" evidence="8">
    <location>
        <begin position="138"/>
        <end position="157"/>
    </location>
</feature>
<evidence type="ECO:0000256" key="1">
    <source>
        <dbReference type="ARBA" id="ARBA00004651"/>
    </source>
</evidence>
<evidence type="ECO:0000256" key="2">
    <source>
        <dbReference type="ARBA" id="ARBA00022475"/>
    </source>
</evidence>
<evidence type="ECO:0000256" key="3">
    <source>
        <dbReference type="ARBA" id="ARBA00022676"/>
    </source>
</evidence>
<dbReference type="KEGG" id="pmet:G4Y79_21105"/>
<keyword evidence="3" id="KW-0328">Glycosyltransferase</keyword>
<feature type="transmembrane region" description="Helical" evidence="8">
    <location>
        <begin position="164"/>
        <end position="182"/>
    </location>
</feature>
<dbReference type="GO" id="GO:0016763">
    <property type="term" value="F:pentosyltransferase activity"/>
    <property type="evidence" value="ECO:0007669"/>
    <property type="project" value="TreeGrafter"/>
</dbReference>
<dbReference type="GO" id="GO:0009103">
    <property type="term" value="P:lipopolysaccharide biosynthetic process"/>
    <property type="evidence" value="ECO:0007669"/>
    <property type="project" value="UniProtKB-ARBA"/>
</dbReference>
<feature type="transmembrane region" description="Helical" evidence="8">
    <location>
        <begin position="215"/>
        <end position="232"/>
    </location>
</feature>
<evidence type="ECO:0000256" key="7">
    <source>
        <dbReference type="ARBA" id="ARBA00023136"/>
    </source>
</evidence>
<feature type="transmembrane region" description="Helical" evidence="8">
    <location>
        <begin position="329"/>
        <end position="351"/>
    </location>
</feature>
<evidence type="ECO:0000256" key="6">
    <source>
        <dbReference type="ARBA" id="ARBA00022989"/>
    </source>
</evidence>
<dbReference type="PANTHER" id="PTHR33908">
    <property type="entry name" value="MANNOSYLTRANSFERASE YKCB-RELATED"/>
    <property type="match status" value="1"/>
</dbReference>
<feature type="transmembrane region" description="Helical" evidence="8">
    <location>
        <begin position="108"/>
        <end position="126"/>
    </location>
</feature>
<feature type="transmembrane region" description="Helical" evidence="8">
    <location>
        <begin position="281"/>
        <end position="301"/>
    </location>
</feature>
<keyword evidence="7 8" id="KW-0472">Membrane</keyword>
<evidence type="ECO:0000256" key="8">
    <source>
        <dbReference type="SAM" id="Phobius"/>
    </source>
</evidence>
<evidence type="ECO:0000313" key="9">
    <source>
        <dbReference type="EMBL" id="QPC82155.1"/>
    </source>
</evidence>
<accession>A0A7S8ID36</accession>
<comment type="subcellular location">
    <subcellularLocation>
        <location evidence="1">Cell membrane</location>
        <topology evidence="1">Multi-pass membrane protein</topology>
    </subcellularLocation>
</comment>
<feature type="transmembrane region" description="Helical" evidence="8">
    <location>
        <begin position="83"/>
        <end position="101"/>
    </location>
</feature>
<organism evidence="9 10">
    <name type="scientific">Phototrophicus methaneseepsis</name>
    <dbReference type="NCBI Taxonomy" id="2710758"/>
    <lineage>
        <taxon>Bacteria</taxon>
        <taxon>Bacillati</taxon>
        <taxon>Chloroflexota</taxon>
        <taxon>Candidatus Thermofontia</taxon>
        <taxon>Phototrophicales</taxon>
        <taxon>Phototrophicaceae</taxon>
        <taxon>Phototrophicus</taxon>
    </lineage>
</organism>
<keyword evidence="10" id="KW-1185">Reference proteome</keyword>
<sequence>MSSRISYALAVLILLLATGLRLWDLTTVPIGLHAEEVLSLRLSDTVRSGDIRVFYPLGESDARENLYYTALAFTRLGTGTGSIGYRIISVFANIIMLALVYTTGVRLFGYLAGLASMALLAVMMWASLLARLAMPQAFLPLMVIAVMLALARALPVYRQYRSEVTSVTAFAAVGAAIGTAFYVHPASLLIALGAMAFITYTVFTQRPLSTQRLSYIGFAILLIFILATPYFLSSINLPELSGGSRLFYTDTSFFRSIAPTLSGILFVGDRNPAFNLPGRPLIDLVSGLIALLGLVTCIRYWRYPRYALVLIMLIFLAPAAIWAPNAPNFPAMSVLLPPLALCFGLGISLIVNSLQSRLGIFAIVAVVVGMAFNVIWTVNDLFIRWPQLSDVEAAYEGDIGHLARFIDQTAGETPTVVCHRRYNDFTPHEELNNTQLTLLMMNRPTEQVRFVDCRQSLVFANGGGHEHIIVAGPDELEGVHPRIEEWLSLGAPLSAENDPSIDERVIADLPEGAVLAMEDITEIVASEMGKFTTIAPANYNVPDAEGQPVAPPIRFGGNVTWLGYEAQGIPVYRPGDIVTTINYWRIEGLTPPDLVFFNHVLSDPVTIVAQRDQLSVDASRLRERDILAQVTYIRLPRALSPGSYGLSTGAYQWTSRLRLDVLDDDQPRGNSLILYGIEVVPRR</sequence>
<keyword evidence="4 9" id="KW-0808">Transferase</keyword>
<dbReference type="GO" id="GO:0005886">
    <property type="term" value="C:plasma membrane"/>
    <property type="evidence" value="ECO:0007669"/>
    <property type="project" value="UniProtKB-SubCell"/>
</dbReference>
<protein>
    <submittedName>
        <fullName evidence="9">Glycosyltransferase family 39 protein</fullName>
    </submittedName>
</protein>
<dbReference type="PANTHER" id="PTHR33908:SF3">
    <property type="entry name" value="UNDECAPRENYL PHOSPHATE-ALPHA-4-AMINO-4-DEOXY-L-ARABINOSE ARABINOSYL TRANSFERASE"/>
    <property type="match status" value="1"/>
</dbReference>
<dbReference type="EMBL" id="CP062983">
    <property type="protein sequence ID" value="QPC82155.1"/>
    <property type="molecule type" value="Genomic_DNA"/>
</dbReference>
<feature type="transmembrane region" description="Helical" evidence="8">
    <location>
        <begin position="358"/>
        <end position="378"/>
    </location>
</feature>
<keyword evidence="2" id="KW-1003">Cell membrane</keyword>
<reference evidence="9 10" key="1">
    <citation type="submission" date="2020-02" db="EMBL/GenBank/DDBJ databases">
        <authorList>
            <person name="Zheng R.K."/>
            <person name="Sun C.M."/>
        </authorList>
    </citation>
    <scope>NUCLEOTIDE SEQUENCE [LARGE SCALE GENOMIC DNA]</scope>
    <source>
        <strain evidence="10">rifampicinis</strain>
    </source>
</reference>
<evidence type="ECO:0000313" key="10">
    <source>
        <dbReference type="Proteomes" id="UP000594468"/>
    </source>
</evidence>
<evidence type="ECO:0000256" key="5">
    <source>
        <dbReference type="ARBA" id="ARBA00022692"/>
    </source>
</evidence>
<proteinExistence type="predicted"/>
<feature type="transmembrane region" description="Helical" evidence="8">
    <location>
        <begin position="306"/>
        <end position="323"/>
    </location>
</feature>
<gene>
    <name evidence="9" type="ORF">G4Y79_21105</name>
</gene>
<dbReference type="Proteomes" id="UP000594468">
    <property type="component" value="Chromosome"/>
</dbReference>
<evidence type="ECO:0000256" key="4">
    <source>
        <dbReference type="ARBA" id="ARBA00022679"/>
    </source>
</evidence>
<dbReference type="AlphaFoldDB" id="A0A7S8ID36"/>
<dbReference type="RefSeq" id="WP_195170224.1">
    <property type="nucleotide sequence ID" value="NZ_CP062983.1"/>
</dbReference>
<keyword evidence="5 8" id="KW-0812">Transmembrane</keyword>